<keyword evidence="2" id="KW-1185">Reference proteome</keyword>
<gene>
    <name evidence="1" type="ORF">FLP30_03420</name>
</gene>
<dbReference type="EMBL" id="CP043506">
    <property type="protein sequence ID" value="QEO18528.1"/>
    <property type="molecule type" value="Genomic_DNA"/>
</dbReference>
<sequence>MMTHPAMRAYKSVAGYSLSGRDAETSCFKLLLEDLETAAATQDLAVRNAALDRHQRLWSMIMKANTIETGVTAEEDRRLFVTLANKAQRYGIRAILDPQASLTPLIEIAENVCAGLEGTTASDSLDLETDALF</sequence>
<dbReference type="Proteomes" id="UP000324536">
    <property type="component" value="Chromosome"/>
</dbReference>
<dbReference type="KEGG" id="acek:FLP30_03420"/>
<dbReference type="Pfam" id="PF07309">
    <property type="entry name" value="FlaF"/>
    <property type="match status" value="1"/>
</dbReference>
<dbReference type="OrthoDB" id="7218979at2"/>
<reference evidence="1 2" key="1">
    <citation type="submission" date="2019-09" db="EMBL/GenBank/DDBJ databases">
        <title>Genome sequencing of strain KACC 21233.</title>
        <authorList>
            <person name="Heo J."/>
            <person name="Kim S.-J."/>
            <person name="Kim J.-S."/>
            <person name="Hong S.-B."/>
            <person name="Kwon S.-W."/>
        </authorList>
    </citation>
    <scope>NUCLEOTIDE SEQUENCE [LARGE SCALE GENOMIC DNA]</scope>
    <source>
        <strain evidence="1 2">KACC 21233</strain>
    </source>
</reference>
<evidence type="ECO:0000313" key="1">
    <source>
        <dbReference type="EMBL" id="QEO18528.1"/>
    </source>
</evidence>
<protein>
    <recommendedName>
        <fullName evidence="3">Flagellin assembly protein</fullName>
    </recommendedName>
</protein>
<dbReference type="InterPro" id="IPR010845">
    <property type="entry name" value="FlaF"/>
</dbReference>
<proteinExistence type="predicted"/>
<organism evidence="1 2">
    <name type="scientific">Acetobacter vaccinii</name>
    <dbReference type="NCBI Taxonomy" id="2592655"/>
    <lineage>
        <taxon>Bacteria</taxon>
        <taxon>Pseudomonadati</taxon>
        <taxon>Pseudomonadota</taxon>
        <taxon>Alphaproteobacteria</taxon>
        <taxon>Acetobacterales</taxon>
        <taxon>Acetobacteraceae</taxon>
        <taxon>Acetobacter</taxon>
    </lineage>
</organism>
<evidence type="ECO:0008006" key="3">
    <source>
        <dbReference type="Google" id="ProtNLM"/>
    </source>
</evidence>
<name>A0A5C1YSE2_9PROT</name>
<accession>A0A5C1YSE2</accession>
<dbReference type="AlphaFoldDB" id="A0A5C1YSE2"/>
<dbReference type="GO" id="GO:0044781">
    <property type="term" value="P:bacterial-type flagellum organization"/>
    <property type="evidence" value="ECO:0007669"/>
    <property type="project" value="InterPro"/>
</dbReference>
<evidence type="ECO:0000313" key="2">
    <source>
        <dbReference type="Proteomes" id="UP000324536"/>
    </source>
</evidence>